<feature type="domain" description="OTU" evidence="1">
    <location>
        <begin position="20"/>
        <end position="141"/>
    </location>
</feature>
<dbReference type="AlphaFoldDB" id="A0A9J6GDZ5"/>
<dbReference type="Gene3D" id="3.90.70.80">
    <property type="match status" value="1"/>
</dbReference>
<dbReference type="Proteomes" id="UP000821853">
    <property type="component" value="Chromosome 4"/>
</dbReference>
<dbReference type="VEuPathDB" id="VectorBase:HLOH_051943"/>
<protein>
    <recommendedName>
        <fullName evidence="1">OTU domain-containing protein</fullName>
    </recommendedName>
</protein>
<dbReference type="PANTHER" id="PTHR12419">
    <property type="entry name" value="OTU DOMAIN CONTAINING PROTEIN"/>
    <property type="match status" value="1"/>
</dbReference>
<reference evidence="2 3" key="1">
    <citation type="journal article" date="2020" name="Cell">
        <title>Large-Scale Comparative Analyses of Tick Genomes Elucidate Their Genetic Diversity and Vector Capacities.</title>
        <authorList>
            <consortium name="Tick Genome and Microbiome Consortium (TIGMIC)"/>
            <person name="Jia N."/>
            <person name="Wang J."/>
            <person name="Shi W."/>
            <person name="Du L."/>
            <person name="Sun Y."/>
            <person name="Zhan W."/>
            <person name="Jiang J.F."/>
            <person name="Wang Q."/>
            <person name="Zhang B."/>
            <person name="Ji P."/>
            <person name="Bell-Sakyi L."/>
            <person name="Cui X.M."/>
            <person name="Yuan T.T."/>
            <person name="Jiang B.G."/>
            <person name="Yang W.F."/>
            <person name="Lam T.T."/>
            <person name="Chang Q.C."/>
            <person name="Ding S.J."/>
            <person name="Wang X.J."/>
            <person name="Zhu J.G."/>
            <person name="Ruan X.D."/>
            <person name="Zhao L."/>
            <person name="Wei J.T."/>
            <person name="Ye R.Z."/>
            <person name="Que T.C."/>
            <person name="Du C.H."/>
            <person name="Zhou Y.H."/>
            <person name="Cheng J.X."/>
            <person name="Dai P.F."/>
            <person name="Guo W.B."/>
            <person name="Han X.H."/>
            <person name="Huang E.J."/>
            <person name="Li L.F."/>
            <person name="Wei W."/>
            <person name="Gao Y.C."/>
            <person name="Liu J.Z."/>
            <person name="Shao H.Z."/>
            <person name="Wang X."/>
            <person name="Wang C.C."/>
            <person name="Yang T.C."/>
            <person name="Huo Q.B."/>
            <person name="Li W."/>
            <person name="Chen H.Y."/>
            <person name="Chen S.E."/>
            <person name="Zhou L.G."/>
            <person name="Ni X.B."/>
            <person name="Tian J.H."/>
            <person name="Sheng Y."/>
            <person name="Liu T."/>
            <person name="Pan Y.S."/>
            <person name="Xia L.Y."/>
            <person name="Li J."/>
            <person name="Zhao F."/>
            <person name="Cao W.C."/>
        </authorList>
    </citation>
    <scope>NUCLEOTIDE SEQUENCE [LARGE SCALE GENOMIC DNA]</scope>
    <source>
        <strain evidence="2">HaeL-2018</strain>
    </source>
</reference>
<gene>
    <name evidence="2" type="ORF">HPB48_018408</name>
</gene>
<dbReference type="OrthoDB" id="10017659at2759"/>
<dbReference type="GO" id="GO:0016579">
    <property type="term" value="P:protein deubiquitination"/>
    <property type="evidence" value="ECO:0007669"/>
    <property type="project" value="TreeGrafter"/>
</dbReference>
<keyword evidence="3" id="KW-1185">Reference proteome</keyword>
<dbReference type="InterPro" id="IPR050704">
    <property type="entry name" value="Peptidase_C85-like"/>
</dbReference>
<name>A0A9J6GDZ5_HAELO</name>
<dbReference type="SUPFAM" id="SSF54001">
    <property type="entry name" value="Cysteine proteinases"/>
    <property type="match status" value="1"/>
</dbReference>
<sequence length="347" mass="39845">MREQQQIRQKMDEFLTSIGCWRKQIAADGSCLFRAVSEHVYDTQSKHKDVRHACVAFMRANRRVYEPFVDTDFELYASNMERENVWGGHLEMHAMALIYRRDFLIFEKPGKPAYYATENGFHDLIMLCFTQSNHYDCVYRTPMLDSSAFCQYLRCCGSCHGFLFSPPLSFSVRFGIEVNILPEEEQDTASEVATALANKIPPFPFKVAKALDPTIYRNVEYDVWNEAEKERLRSEHLVVPELEPGVKCLVRLSNSREESHSASFQAHVQKMEPNHGPITVFIEKLGKISRPLMPLEFPLGRRLDVNYQLPPQAPRGTELVPSESRALVVRGLSCTGLSMDELVVLLW</sequence>
<dbReference type="GO" id="GO:0061578">
    <property type="term" value="F:K63-linked deubiquitinase activity"/>
    <property type="evidence" value="ECO:0007669"/>
    <property type="project" value="TreeGrafter"/>
</dbReference>
<dbReference type="GO" id="GO:0004843">
    <property type="term" value="F:cysteine-type deubiquitinase activity"/>
    <property type="evidence" value="ECO:0007669"/>
    <property type="project" value="TreeGrafter"/>
</dbReference>
<accession>A0A9J6GDZ5</accession>
<dbReference type="PROSITE" id="PS50802">
    <property type="entry name" value="OTU"/>
    <property type="match status" value="1"/>
</dbReference>
<dbReference type="InterPro" id="IPR003323">
    <property type="entry name" value="OTU_dom"/>
</dbReference>
<dbReference type="Pfam" id="PF02338">
    <property type="entry name" value="OTU"/>
    <property type="match status" value="1"/>
</dbReference>
<proteinExistence type="predicted"/>
<dbReference type="OMA" id="CQAVAFK"/>
<dbReference type="InterPro" id="IPR038765">
    <property type="entry name" value="Papain-like_cys_pep_sf"/>
</dbReference>
<organism evidence="2 3">
    <name type="scientific">Haemaphysalis longicornis</name>
    <name type="common">Bush tick</name>
    <dbReference type="NCBI Taxonomy" id="44386"/>
    <lineage>
        <taxon>Eukaryota</taxon>
        <taxon>Metazoa</taxon>
        <taxon>Ecdysozoa</taxon>
        <taxon>Arthropoda</taxon>
        <taxon>Chelicerata</taxon>
        <taxon>Arachnida</taxon>
        <taxon>Acari</taxon>
        <taxon>Parasitiformes</taxon>
        <taxon>Ixodida</taxon>
        <taxon>Ixodoidea</taxon>
        <taxon>Ixodidae</taxon>
        <taxon>Haemaphysalinae</taxon>
        <taxon>Haemaphysalis</taxon>
    </lineage>
</organism>
<evidence type="ECO:0000313" key="2">
    <source>
        <dbReference type="EMBL" id="KAH9373355.1"/>
    </source>
</evidence>
<dbReference type="PANTHER" id="PTHR12419:SF115">
    <property type="entry name" value="PROTEIN OVARIAN TUMOR LOCUS-RELATED"/>
    <property type="match status" value="1"/>
</dbReference>
<evidence type="ECO:0000313" key="3">
    <source>
        <dbReference type="Proteomes" id="UP000821853"/>
    </source>
</evidence>
<evidence type="ECO:0000259" key="1">
    <source>
        <dbReference type="PROSITE" id="PS50802"/>
    </source>
</evidence>
<comment type="caution">
    <text evidence="2">The sequence shown here is derived from an EMBL/GenBank/DDBJ whole genome shotgun (WGS) entry which is preliminary data.</text>
</comment>
<dbReference type="EMBL" id="JABSTR010000006">
    <property type="protein sequence ID" value="KAH9373355.1"/>
    <property type="molecule type" value="Genomic_DNA"/>
</dbReference>